<name>A0A5E8H0L8_ROSAD</name>
<feature type="domain" description="HTH araC/xylS-type" evidence="4">
    <location>
        <begin position="228"/>
        <end position="328"/>
    </location>
</feature>
<dbReference type="PANTHER" id="PTHR47894:SF1">
    <property type="entry name" value="HTH-TYPE TRANSCRIPTIONAL REGULATOR VQSM"/>
    <property type="match status" value="1"/>
</dbReference>
<evidence type="ECO:0000256" key="3">
    <source>
        <dbReference type="ARBA" id="ARBA00023163"/>
    </source>
</evidence>
<gene>
    <name evidence="5" type="ORF">SADFL11_2741</name>
</gene>
<evidence type="ECO:0000259" key="4">
    <source>
        <dbReference type="PROSITE" id="PS01124"/>
    </source>
</evidence>
<accession>A0A5E8H0L8</accession>
<dbReference type="InterPro" id="IPR018060">
    <property type="entry name" value="HTH_AraC"/>
</dbReference>
<evidence type="ECO:0000313" key="6">
    <source>
        <dbReference type="Proteomes" id="UP000004703"/>
    </source>
</evidence>
<dbReference type="Proteomes" id="UP000004703">
    <property type="component" value="Chromosome"/>
</dbReference>
<proteinExistence type="predicted"/>
<dbReference type="InterPro" id="IPR009057">
    <property type="entry name" value="Homeodomain-like_sf"/>
</dbReference>
<dbReference type="PROSITE" id="PS01124">
    <property type="entry name" value="HTH_ARAC_FAMILY_2"/>
    <property type="match status" value="1"/>
</dbReference>
<sequence>MTTAYSGLVSNLLQGYAEAGYSQSDALTAAKLECLSDAPTAQDFIRLSRAISLRMNDEFAGQLERPQRIGTLALMAEHASRGRTVGDAFSRLADFMNMLDNTFTVTFSTTGSECRFQLDRTTPAFPKSEFGIEAILVLMHRLTGWLAGKWVPLSSVWFDYPRPAWASGCGELFPGARPSFSFENSGFSMPIDVQSWPLHRSAEAAVAWARRTPMDAFMPVALLQGVSQQVAGLIEAAIIDKRPLPSMDELASLLEMPVYTLRRRLKKEGVSLPDIRLQVKRDHARSMLAETGESIEAIALRLGFSETSAFIRAFKEWTGVTPRTYRQSGRLQVPVPGHRTFR</sequence>
<protein>
    <submittedName>
        <fullName evidence="5">AraC-type DNA-binding domain-containing protein</fullName>
    </submittedName>
</protein>
<dbReference type="AlphaFoldDB" id="A0A5E8H0L8"/>
<dbReference type="PRINTS" id="PR00032">
    <property type="entry name" value="HTHARAC"/>
</dbReference>
<dbReference type="GO" id="GO:0005829">
    <property type="term" value="C:cytosol"/>
    <property type="evidence" value="ECO:0007669"/>
    <property type="project" value="TreeGrafter"/>
</dbReference>
<organism evidence="5 6">
    <name type="scientific">Roseibium alexandrii (strain DSM 17067 / NCIMB 14079 / DFL-11)</name>
    <name type="common">Labrenzia alexandrii</name>
    <dbReference type="NCBI Taxonomy" id="244592"/>
    <lineage>
        <taxon>Bacteria</taxon>
        <taxon>Pseudomonadati</taxon>
        <taxon>Pseudomonadota</taxon>
        <taxon>Alphaproteobacteria</taxon>
        <taxon>Hyphomicrobiales</taxon>
        <taxon>Stappiaceae</taxon>
        <taxon>Roseibium</taxon>
    </lineage>
</organism>
<evidence type="ECO:0000256" key="1">
    <source>
        <dbReference type="ARBA" id="ARBA00023015"/>
    </source>
</evidence>
<dbReference type="EMBL" id="ACCU02000003">
    <property type="protein sequence ID" value="EEE45452.2"/>
    <property type="molecule type" value="Genomic_DNA"/>
</dbReference>
<dbReference type="SMART" id="SM00342">
    <property type="entry name" value="HTH_ARAC"/>
    <property type="match status" value="1"/>
</dbReference>
<dbReference type="InterPro" id="IPR032687">
    <property type="entry name" value="AraC-type_N"/>
</dbReference>
<keyword evidence="1" id="KW-0805">Transcription regulation</keyword>
<dbReference type="SUPFAM" id="SSF46689">
    <property type="entry name" value="Homeodomain-like"/>
    <property type="match status" value="1"/>
</dbReference>
<keyword evidence="3" id="KW-0804">Transcription</keyword>
<dbReference type="Gene3D" id="1.10.10.60">
    <property type="entry name" value="Homeodomain-like"/>
    <property type="match status" value="1"/>
</dbReference>
<evidence type="ECO:0000313" key="5">
    <source>
        <dbReference type="EMBL" id="EEE45452.2"/>
    </source>
</evidence>
<dbReference type="RefSeq" id="WP_040451653.1">
    <property type="nucleotide sequence ID" value="NZ_CM011002.1"/>
</dbReference>
<reference evidence="5 6" key="2">
    <citation type="submission" date="2013-04" db="EMBL/GenBank/DDBJ databases">
        <authorList>
            <person name="Fiebig A."/>
            <person name="Pradella S."/>
            <person name="Wagner-Doebler I."/>
        </authorList>
    </citation>
    <scope>NUCLEOTIDE SEQUENCE [LARGE SCALE GENOMIC DNA]</scope>
    <source>
        <strain evidence="6">DSM 17067 / NCIMB 14079 / DFL-11</strain>
    </source>
</reference>
<dbReference type="InterPro" id="IPR020449">
    <property type="entry name" value="Tscrpt_reg_AraC-type_HTH"/>
</dbReference>
<dbReference type="GO" id="GO:0000976">
    <property type="term" value="F:transcription cis-regulatory region binding"/>
    <property type="evidence" value="ECO:0007669"/>
    <property type="project" value="TreeGrafter"/>
</dbReference>
<dbReference type="PANTHER" id="PTHR47894">
    <property type="entry name" value="HTH-TYPE TRANSCRIPTIONAL REGULATOR GADX"/>
    <property type="match status" value="1"/>
</dbReference>
<dbReference type="Pfam" id="PF12625">
    <property type="entry name" value="Arabinose_bd"/>
    <property type="match status" value="1"/>
</dbReference>
<dbReference type="Pfam" id="PF12833">
    <property type="entry name" value="HTH_18"/>
    <property type="match status" value="1"/>
</dbReference>
<dbReference type="GO" id="GO:0003700">
    <property type="term" value="F:DNA-binding transcription factor activity"/>
    <property type="evidence" value="ECO:0007669"/>
    <property type="project" value="InterPro"/>
</dbReference>
<reference evidence="5 6" key="1">
    <citation type="submission" date="2008-01" db="EMBL/GenBank/DDBJ databases">
        <authorList>
            <person name="Wagner-Dobler I."/>
            <person name="Ferriera S."/>
            <person name="Johnson J."/>
            <person name="Kravitz S."/>
            <person name="Beeson K."/>
            <person name="Sutton G."/>
            <person name="Rogers Y.-H."/>
            <person name="Friedman R."/>
            <person name="Frazier M."/>
            <person name="Venter J.C."/>
        </authorList>
    </citation>
    <scope>NUCLEOTIDE SEQUENCE [LARGE SCALE GENOMIC DNA]</scope>
    <source>
        <strain evidence="6">DSM 17067 / NCIMB 14079 / DFL-11</strain>
    </source>
</reference>
<comment type="caution">
    <text evidence="5">The sequence shown here is derived from an EMBL/GenBank/DDBJ whole genome shotgun (WGS) entry which is preliminary data.</text>
</comment>
<evidence type="ECO:0000256" key="2">
    <source>
        <dbReference type="ARBA" id="ARBA00023125"/>
    </source>
</evidence>
<keyword evidence="2 5" id="KW-0238">DNA-binding</keyword>